<sequence length="409" mass="46929">MRSVFVGYFRPKDDELSKMWNEGIFVVDANVLLNLYRYSSGTRKELEKALEAVKDRIFIPHQAAKEFLRNRLDVTAGQAKEYTTAIKSINELLTKLSSKDRHPFLPDAELPEFESYSQKLISTLESQQKLLFDKFSEDEILDFVENLFSGKTGNPYEESVLTKLAVEGEERYKNKVPPGYMDSNKDGLGDQYRKYGDFLVWKQIIEYSKSQKKPVIFITDDKKEDWWLEQSGRTIGPRPELIEEFYKDTSQKFWMYSVGRFVQESAKVTNEEISEEVISELIKVSQDSVRGDVEAISQDSLSDDVEVRVSISVSQETIKTTSNKRSGLLIVNLNKNIHYATGTGKFTPIFRSIPSLTVELINCPYEDKSIVKFSYGCGTVKNFNVHLKATHGELEAGDYVFKYEAVEEE</sequence>
<organism evidence="2 3">
    <name type="scientific">Sphaerospermopsis kisseleviana CS-549</name>
    <dbReference type="NCBI Taxonomy" id="3021783"/>
    <lineage>
        <taxon>Bacteria</taxon>
        <taxon>Bacillati</taxon>
        <taxon>Cyanobacteriota</taxon>
        <taxon>Cyanophyceae</taxon>
        <taxon>Nostocales</taxon>
        <taxon>Aphanizomenonaceae</taxon>
        <taxon>Sphaerospermopsis</taxon>
        <taxon>Sphaerospermopsis kisseleviana</taxon>
    </lineage>
</organism>
<gene>
    <name evidence="2" type="ORF">PN497_12885</name>
</gene>
<comment type="caution">
    <text evidence="2">The sequence shown here is derived from an EMBL/GenBank/DDBJ whole genome shotgun (WGS) entry which is preliminary data.</text>
</comment>
<keyword evidence="3" id="KW-1185">Reference proteome</keyword>
<dbReference type="EMBL" id="JAQMTI010000152">
    <property type="protein sequence ID" value="MDB9442249.1"/>
    <property type="molecule type" value="Genomic_DNA"/>
</dbReference>
<dbReference type="RefSeq" id="WP_272110331.1">
    <property type="nucleotide sequence ID" value="NZ_JAQMTI010000152.1"/>
</dbReference>
<protein>
    <submittedName>
        <fullName evidence="2">PIN domain-containing protein</fullName>
    </submittedName>
</protein>
<evidence type="ECO:0000313" key="2">
    <source>
        <dbReference type="EMBL" id="MDB9442249.1"/>
    </source>
</evidence>
<feature type="domain" description="PIN like" evidence="1">
    <location>
        <begin position="24"/>
        <end position="241"/>
    </location>
</feature>
<evidence type="ECO:0000259" key="1">
    <source>
        <dbReference type="Pfam" id="PF18476"/>
    </source>
</evidence>
<name>A0ABT4ZSK3_9CYAN</name>
<dbReference type="Proteomes" id="UP001211711">
    <property type="component" value="Unassembled WGS sequence"/>
</dbReference>
<dbReference type="InterPro" id="IPR041578">
    <property type="entry name" value="PIN_8"/>
</dbReference>
<evidence type="ECO:0000313" key="3">
    <source>
        <dbReference type="Proteomes" id="UP001211711"/>
    </source>
</evidence>
<accession>A0ABT4ZSK3</accession>
<reference evidence="2 3" key="1">
    <citation type="submission" date="2023-01" db="EMBL/GenBank/DDBJ databases">
        <title>Genomes from the Australian National Cyanobacteria Reference Collection.</title>
        <authorList>
            <person name="Willis A."/>
            <person name="Lee E.M.F."/>
        </authorList>
    </citation>
    <scope>NUCLEOTIDE SEQUENCE [LARGE SCALE GENOMIC DNA]</scope>
    <source>
        <strain evidence="2 3">CS-549</strain>
    </source>
</reference>
<proteinExistence type="predicted"/>
<dbReference type="Pfam" id="PF18476">
    <property type="entry name" value="PIN_8"/>
    <property type="match status" value="1"/>
</dbReference>